<dbReference type="Proteomes" id="UP000529417">
    <property type="component" value="Unassembled WGS sequence"/>
</dbReference>
<name>A0A7Z0HZA6_9RHOB</name>
<gene>
    <name evidence="3" type="ORF">HUK65_08590</name>
</gene>
<dbReference type="Pfam" id="PF20057">
    <property type="entry name" value="DUF6456"/>
    <property type="match status" value="1"/>
</dbReference>
<sequence length="364" mass="40144">MDASAANLRKIEKLPDWVPDAVRLYLSHTTSGQSLRSLARERGCHASTVLRQVRRFENRRDDPLVDDALNRLGSMAATHPSCNPDEDHSQMTAHARMPLPRDDEDMLDDDQLRAILERLEAPGAILAIAPDMEKAVVLCDTGDGNPRRTAIMERHIAEAFALKEWITCHRPGRVASYVITAAGRAELARLRGRGRVTICPDGHLLPAAGTEDEDNPRRPRFSGNESPVAALARRRDQSGAPFLTPALVAAAERLREDFELAQMQDGDDTDWEEMLAAAENLSPAPKAAGTATAVARNRVIGALRELGPGLADMALRCCCFLEGLETAERRMGWSARSGKIVLRIALQRLKRHYDNMGQMHQMIG</sequence>
<protein>
    <submittedName>
        <fullName evidence="3">Helix-turn-helix domain-containing protein</fullName>
    </submittedName>
</protein>
<dbReference type="AlphaFoldDB" id="A0A7Z0HZA6"/>
<organism evidence="3 4">
    <name type="scientific">Rhabdonatronobacter sediminivivens</name>
    <dbReference type="NCBI Taxonomy" id="2743469"/>
    <lineage>
        <taxon>Bacteria</taxon>
        <taxon>Pseudomonadati</taxon>
        <taxon>Pseudomonadota</taxon>
        <taxon>Alphaproteobacteria</taxon>
        <taxon>Rhodobacterales</taxon>
        <taxon>Paracoccaceae</taxon>
        <taxon>Rhabdonatronobacter</taxon>
    </lineage>
</organism>
<dbReference type="RefSeq" id="WP_179905755.1">
    <property type="nucleotide sequence ID" value="NZ_JACBXS010000014.1"/>
</dbReference>
<evidence type="ECO:0000256" key="1">
    <source>
        <dbReference type="SAM" id="MobiDB-lite"/>
    </source>
</evidence>
<reference evidence="3 4" key="1">
    <citation type="journal article" date="2000" name="Arch. Microbiol.">
        <title>Rhodobaca bogoriensis gen. nov. and sp. nov., an alkaliphilic purple nonsulfur bacterium from African Rift Valley soda lakes.</title>
        <authorList>
            <person name="Milford A.D."/>
            <person name="Achenbach L.A."/>
            <person name="Jung D.O."/>
            <person name="Madigan M.T."/>
        </authorList>
    </citation>
    <scope>NUCLEOTIDE SEQUENCE [LARGE SCALE GENOMIC DNA]</scope>
    <source>
        <strain evidence="3 4">2376</strain>
    </source>
</reference>
<keyword evidence="4" id="KW-1185">Reference proteome</keyword>
<accession>A0A7Z0HZA6</accession>
<dbReference type="InterPro" id="IPR045599">
    <property type="entry name" value="DUF6456"/>
</dbReference>
<feature type="region of interest" description="Disordered" evidence="1">
    <location>
        <begin position="201"/>
        <end position="227"/>
    </location>
</feature>
<comment type="caution">
    <text evidence="3">The sequence shown here is derived from an EMBL/GenBank/DDBJ whole genome shotgun (WGS) entry which is preliminary data.</text>
</comment>
<dbReference type="EMBL" id="JACBXS010000014">
    <property type="protein sequence ID" value="NYS25050.1"/>
    <property type="molecule type" value="Genomic_DNA"/>
</dbReference>
<proteinExistence type="predicted"/>
<evidence type="ECO:0000313" key="4">
    <source>
        <dbReference type="Proteomes" id="UP000529417"/>
    </source>
</evidence>
<feature type="domain" description="DUF6456" evidence="2">
    <location>
        <begin position="220"/>
        <end position="354"/>
    </location>
</feature>
<evidence type="ECO:0000313" key="3">
    <source>
        <dbReference type="EMBL" id="NYS25050.1"/>
    </source>
</evidence>
<evidence type="ECO:0000259" key="2">
    <source>
        <dbReference type="Pfam" id="PF20057"/>
    </source>
</evidence>